<dbReference type="PANTHER" id="PTHR43827">
    <property type="entry name" value="2,5-DIKETO-D-GLUCONIC ACID REDUCTASE"/>
    <property type="match status" value="1"/>
</dbReference>
<dbReference type="InterPro" id="IPR036812">
    <property type="entry name" value="NAD(P)_OxRdtase_dom_sf"/>
</dbReference>
<comment type="catalytic activity">
    <reaction evidence="4">
        <text>hydroxyacetone + NADP(+) = methylglyoxal + NADPH + H(+)</text>
        <dbReference type="Rhea" id="RHEA:27986"/>
        <dbReference type="ChEBI" id="CHEBI:15378"/>
        <dbReference type="ChEBI" id="CHEBI:17158"/>
        <dbReference type="ChEBI" id="CHEBI:27957"/>
        <dbReference type="ChEBI" id="CHEBI:57783"/>
        <dbReference type="ChEBI" id="CHEBI:58349"/>
    </reaction>
</comment>
<dbReference type="GO" id="GO:0016616">
    <property type="term" value="F:oxidoreductase activity, acting on the CH-OH group of donors, NAD or NADP as acceptor"/>
    <property type="evidence" value="ECO:0007669"/>
    <property type="project" value="UniProtKB-ARBA"/>
</dbReference>
<keyword evidence="10" id="KW-1185">Reference proteome</keyword>
<feature type="binding site" evidence="6">
    <location>
        <position position="110"/>
    </location>
    <ligand>
        <name>substrate</name>
    </ligand>
</feature>
<dbReference type="PIRSF" id="PIRSF000097">
    <property type="entry name" value="AKR"/>
    <property type="match status" value="1"/>
</dbReference>
<dbReference type="Gene3D" id="3.20.20.100">
    <property type="entry name" value="NADP-dependent oxidoreductase domain"/>
    <property type="match status" value="1"/>
</dbReference>
<evidence type="ECO:0000256" key="1">
    <source>
        <dbReference type="ARBA" id="ARBA00007905"/>
    </source>
</evidence>
<evidence type="ECO:0000256" key="6">
    <source>
        <dbReference type="PIRSR" id="PIRSR000097-2"/>
    </source>
</evidence>
<evidence type="ECO:0000256" key="4">
    <source>
        <dbReference type="ARBA" id="ARBA00049445"/>
    </source>
</evidence>
<evidence type="ECO:0000256" key="5">
    <source>
        <dbReference type="PIRSR" id="PIRSR000097-1"/>
    </source>
</evidence>
<reference evidence="10" key="1">
    <citation type="submission" date="2018-05" db="EMBL/GenBank/DDBJ databases">
        <title>Complete Genome Sequence of Methylobacterium sp. 17SD2-17.</title>
        <authorList>
            <person name="Srinivasan S."/>
        </authorList>
    </citation>
    <scope>NUCLEOTIDE SEQUENCE [LARGE SCALE GENOMIC DNA]</scope>
    <source>
        <strain evidence="10">17SD2-17</strain>
    </source>
</reference>
<dbReference type="RefSeq" id="WP_109895918.1">
    <property type="nucleotide sequence ID" value="NZ_CP029550.1"/>
</dbReference>
<evidence type="ECO:0000313" key="9">
    <source>
        <dbReference type="EMBL" id="AWN44314.1"/>
    </source>
</evidence>
<keyword evidence="3" id="KW-0560">Oxidoreductase</keyword>
<dbReference type="SUPFAM" id="SSF51430">
    <property type="entry name" value="NAD(P)-linked oxidoreductase"/>
    <property type="match status" value="1"/>
</dbReference>
<dbReference type="FunFam" id="3.20.20.100:FF:000002">
    <property type="entry name" value="2,5-diketo-D-gluconic acid reductase A"/>
    <property type="match status" value="1"/>
</dbReference>
<dbReference type="PANTHER" id="PTHR43827:SF3">
    <property type="entry name" value="NADP-DEPENDENT OXIDOREDUCTASE DOMAIN-CONTAINING PROTEIN"/>
    <property type="match status" value="1"/>
</dbReference>
<dbReference type="PROSITE" id="PS00798">
    <property type="entry name" value="ALDOKETO_REDUCTASE_1"/>
    <property type="match status" value="1"/>
</dbReference>
<dbReference type="EMBL" id="CP029550">
    <property type="protein sequence ID" value="AWN44314.1"/>
    <property type="molecule type" value="Genomic_DNA"/>
</dbReference>
<dbReference type="PROSITE" id="PS00063">
    <property type="entry name" value="ALDOKETO_REDUCTASE_3"/>
    <property type="match status" value="1"/>
</dbReference>
<dbReference type="KEGG" id="mets:DK389_01905"/>
<comment type="similarity">
    <text evidence="1">Belongs to the aldo/keto reductase family.</text>
</comment>
<feature type="active site" description="Proton donor" evidence="5">
    <location>
        <position position="52"/>
    </location>
</feature>
<accession>A0A2U8WDN6</accession>
<name>A0A2U8WDN6_9HYPH</name>
<dbReference type="AlphaFoldDB" id="A0A2U8WDN6"/>
<feature type="site" description="Lowers pKa of active site Tyr" evidence="7">
    <location>
        <position position="77"/>
    </location>
</feature>
<proteinExistence type="inferred from homology"/>
<keyword evidence="2" id="KW-0521">NADP</keyword>
<dbReference type="InterPro" id="IPR018170">
    <property type="entry name" value="Aldo/ket_reductase_CS"/>
</dbReference>
<feature type="domain" description="NADP-dependent oxidoreductase" evidence="8">
    <location>
        <begin position="19"/>
        <end position="261"/>
    </location>
</feature>
<dbReference type="OrthoDB" id="9804790at2"/>
<organism evidence="9 10">
    <name type="scientific">Methylobacterium durans</name>
    <dbReference type="NCBI Taxonomy" id="2202825"/>
    <lineage>
        <taxon>Bacteria</taxon>
        <taxon>Pseudomonadati</taxon>
        <taxon>Pseudomonadota</taxon>
        <taxon>Alphaproteobacteria</taxon>
        <taxon>Hyphomicrobiales</taxon>
        <taxon>Methylobacteriaceae</taxon>
        <taxon>Methylobacterium</taxon>
    </lineage>
</organism>
<dbReference type="Pfam" id="PF00248">
    <property type="entry name" value="Aldo_ket_red"/>
    <property type="match status" value="1"/>
</dbReference>
<evidence type="ECO:0000256" key="3">
    <source>
        <dbReference type="ARBA" id="ARBA00023002"/>
    </source>
</evidence>
<evidence type="ECO:0000259" key="8">
    <source>
        <dbReference type="Pfam" id="PF00248"/>
    </source>
</evidence>
<protein>
    <submittedName>
        <fullName evidence="9">Oxidoreductase</fullName>
    </submittedName>
</protein>
<dbReference type="PRINTS" id="PR00069">
    <property type="entry name" value="ALDKETRDTASE"/>
</dbReference>
<evidence type="ECO:0000256" key="7">
    <source>
        <dbReference type="PIRSR" id="PIRSR000097-3"/>
    </source>
</evidence>
<dbReference type="InterPro" id="IPR023210">
    <property type="entry name" value="NADP_OxRdtase_dom"/>
</dbReference>
<evidence type="ECO:0000313" key="10">
    <source>
        <dbReference type="Proteomes" id="UP000245926"/>
    </source>
</evidence>
<dbReference type="PROSITE" id="PS00062">
    <property type="entry name" value="ALDOKETO_REDUCTASE_2"/>
    <property type="match status" value="1"/>
</dbReference>
<gene>
    <name evidence="9" type="ORF">DK389_01905</name>
</gene>
<dbReference type="InterPro" id="IPR020471">
    <property type="entry name" value="AKR"/>
</dbReference>
<dbReference type="Proteomes" id="UP000245926">
    <property type="component" value="Chromosome"/>
</dbReference>
<sequence>MSVQVPTRRLNDGRAMPQIGFGVFQLPDAEAPGIVGRALRAGYRSIDTAAIYGNERGVGEAIRAAEVARDDLFVTTKLWNDSQGRDAARRGFDGSLARLGLDRVDLYLIHWPCPDRSLYVETWKALIDLRAEGRARSIGVSNFTTAHLERIIGETGVVPAVNQIELHPHFQQAALRTFHDRHGIVTESWSPLGQGRELADPALARIAEAHGRTPAQVALRWHVENGLVAIPKTATPSRIAENIAVFDFALAPEESAAIARLDQADGRIGPDPESFC</sequence>
<evidence type="ECO:0000256" key="2">
    <source>
        <dbReference type="ARBA" id="ARBA00022857"/>
    </source>
</evidence>